<feature type="transmembrane region" description="Helical" evidence="2">
    <location>
        <begin position="45"/>
        <end position="71"/>
    </location>
</feature>
<proteinExistence type="predicted"/>
<dbReference type="PANTHER" id="PTHR23150">
    <property type="entry name" value="SULFATASE MODIFYING FACTOR 1, 2"/>
    <property type="match status" value="1"/>
</dbReference>
<feature type="compositionally biased region" description="Polar residues" evidence="1">
    <location>
        <begin position="1"/>
        <end position="13"/>
    </location>
</feature>
<evidence type="ECO:0000313" key="5">
    <source>
        <dbReference type="Proteomes" id="UP000323164"/>
    </source>
</evidence>
<dbReference type="SUPFAM" id="SSF56436">
    <property type="entry name" value="C-type lectin-like"/>
    <property type="match status" value="1"/>
</dbReference>
<organism evidence="4 5">
    <name type="scientific">Cognatilysobacter lacus</name>
    <dbReference type="NCBI Taxonomy" id="1643323"/>
    <lineage>
        <taxon>Bacteria</taxon>
        <taxon>Pseudomonadati</taxon>
        <taxon>Pseudomonadota</taxon>
        <taxon>Gammaproteobacteria</taxon>
        <taxon>Lysobacterales</taxon>
        <taxon>Lysobacteraceae</taxon>
        <taxon>Cognatilysobacter</taxon>
    </lineage>
</organism>
<dbReference type="EMBL" id="VTRV01000032">
    <property type="protein sequence ID" value="TZF90645.1"/>
    <property type="molecule type" value="Genomic_DNA"/>
</dbReference>
<dbReference type="Pfam" id="PF03781">
    <property type="entry name" value="FGE-sulfatase"/>
    <property type="match status" value="1"/>
</dbReference>
<dbReference type="InterPro" id="IPR005532">
    <property type="entry name" value="SUMF_dom"/>
</dbReference>
<name>A0A5D8Z6U2_9GAMM</name>
<dbReference type="Gene3D" id="3.90.1580.10">
    <property type="entry name" value="paralog of FGE (formylglycine-generating enzyme)"/>
    <property type="match status" value="1"/>
</dbReference>
<feature type="region of interest" description="Disordered" evidence="1">
    <location>
        <begin position="1"/>
        <end position="36"/>
    </location>
</feature>
<dbReference type="GO" id="GO:0120147">
    <property type="term" value="F:formylglycine-generating oxidase activity"/>
    <property type="evidence" value="ECO:0007669"/>
    <property type="project" value="TreeGrafter"/>
</dbReference>
<evidence type="ECO:0000313" key="4">
    <source>
        <dbReference type="EMBL" id="TZF90645.1"/>
    </source>
</evidence>
<dbReference type="InterPro" id="IPR042095">
    <property type="entry name" value="SUMF_sf"/>
</dbReference>
<keyword evidence="2" id="KW-0472">Membrane</keyword>
<evidence type="ECO:0000259" key="3">
    <source>
        <dbReference type="Pfam" id="PF03781"/>
    </source>
</evidence>
<gene>
    <name evidence="4" type="ORF">FW784_04555</name>
</gene>
<keyword evidence="5" id="KW-1185">Reference proteome</keyword>
<comment type="caution">
    <text evidence="4">The sequence shown here is derived from an EMBL/GenBank/DDBJ whole genome shotgun (WGS) entry which is preliminary data.</text>
</comment>
<protein>
    <submittedName>
        <fullName evidence="4">Formylglycine-generating enzyme family protein</fullName>
    </submittedName>
</protein>
<dbReference type="AlphaFoldDB" id="A0A5D8Z6U2"/>
<dbReference type="InterPro" id="IPR016187">
    <property type="entry name" value="CTDL_fold"/>
</dbReference>
<keyword evidence="2" id="KW-0812">Transmembrane</keyword>
<dbReference type="InterPro" id="IPR051043">
    <property type="entry name" value="Sulfatase_Mod_Factor_Kinase"/>
</dbReference>
<evidence type="ECO:0000256" key="2">
    <source>
        <dbReference type="SAM" id="Phobius"/>
    </source>
</evidence>
<keyword evidence="2" id="KW-1133">Transmembrane helix</keyword>
<sequence>MTKSPTSARSCSTAGAIRAAASPPRRPPPSARDPHRPLAENELSALRRVATALLLGVPLLAIAAAVGGAYVRLPGGPFRSALQFEEAKAGARRVAPFALMRRPVTNAEFLDFVRTHPQWRRDRVARVFAEPRYLSQWAAGAQLGARALPDQPVVWVSWFAADAYCQAQAARLPTWLQWEYAAAADETRRDARRDPAWRERILGWYSRPNASVLPRAGLQAPNVYGVQDLHGLVWEWTDDYGSLMVSNDNRNQGDNDKLKFCGAGAISMRDRDNYAVLMRVALLSSLEGRDATANLGFRCARNIR</sequence>
<evidence type="ECO:0000256" key="1">
    <source>
        <dbReference type="SAM" id="MobiDB-lite"/>
    </source>
</evidence>
<dbReference type="OrthoDB" id="9768004at2"/>
<accession>A0A5D8Z6U2</accession>
<dbReference type="PANTHER" id="PTHR23150:SF19">
    <property type="entry name" value="FORMYLGLYCINE-GENERATING ENZYME"/>
    <property type="match status" value="1"/>
</dbReference>
<feature type="domain" description="Sulfatase-modifying factor enzyme-like" evidence="3">
    <location>
        <begin position="70"/>
        <end position="301"/>
    </location>
</feature>
<dbReference type="Proteomes" id="UP000323164">
    <property type="component" value="Unassembled WGS sequence"/>
</dbReference>
<reference evidence="4 5" key="1">
    <citation type="submission" date="2019-08" db="EMBL/GenBank/DDBJ databases">
        <title>Draft genome sequence of Lysobacter sp. UKS-15.</title>
        <authorList>
            <person name="Im W.-T."/>
        </authorList>
    </citation>
    <scope>NUCLEOTIDE SEQUENCE [LARGE SCALE GENOMIC DNA]</scope>
    <source>
        <strain evidence="4 5">UKS-15</strain>
    </source>
</reference>